<sequence length="156" mass="17399">MSMSRMRRPILVFHSWVKKVNAKSSCYLSLLPSFGTPFWPLASAATFEKASVAYSISRLVWFALICAIACQIDYCLPYHQRASRAVGPRAIEYFLPETILELSGIILLTRFMPVCFLATSTSFCYNPSGSFPLCSRVGEIELCAAIFCTSHTPQAH</sequence>
<dbReference type="AlphaFoldDB" id="A0A3F3PXC4"/>
<evidence type="ECO:0000313" key="1">
    <source>
        <dbReference type="EMBL" id="RDH31521.1"/>
    </source>
</evidence>
<reference evidence="1 2" key="1">
    <citation type="submission" date="2018-07" db="EMBL/GenBank/DDBJ databases">
        <title>The genomes of Aspergillus section Nigri reveals drivers in fungal speciation.</title>
        <authorList>
            <consortium name="DOE Joint Genome Institute"/>
            <person name="Vesth T.C."/>
            <person name="Nybo J."/>
            <person name="Theobald S."/>
            <person name="Brandl J."/>
            <person name="Frisvad J.C."/>
            <person name="Nielsen K.F."/>
            <person name="Lyhne E.K."/>
            <person name="Kogle M.E."/>
            <person name="Kuo A."/>
            <person name="Riley R."/>
            <person name="Clum A."/>
            <person name="Nolan M."/>
            <person name="Lipzen A."/>
            <person name="Salamov A."/>
            <person name="Henrissat B."/>
            <person name="Wiebenga A."/>
            <person name="De vries R.P."/>
            <person name="Grigoriev I.V."/>
            <person name="Mortensen U.H."/>
            <person name="Andersen M.R."/>
            <person name="Baker S.E."/>
        </authorList>
    </citation>
    <scope>NUCLEOTIDE SEQUENCE [LARGE SCALE GENOMIC DNA]</scope>
    <source>
        <strain evidence="1 2">CBS 139.54b</strain>
    </source>
</reference>
<dbReference type="EMBL" id="KZ852054">
    <property type="protein sequence ID" value="RDH31521.1"/>
    <property type="molecule type" value="Genomic_DNA"/>
</dbReference>
<dbReference type="RefSeq" id="XP_026624543.1">
    <property type="nucleotide sequence ID" value="XM_026776098.1"/>
</dbReference>
<organism evidence="1 2">
    <name type="scientific">Aspergillus welwitschiae</name>
    <dbReference type="NCBI Taxonomy" id="1341132"/>
    <lineage>
        <taxon>Eukaryota</taxon>
        <taxon>Fungi</taxon>
        <taxon>Dikarya</taxon>
        <taxon>Ascomycota</taxon>
        <taxon>Pezizomycotina</taxon>
        <taxon>Eurotiomycetes</taxon>
        <taxon>Eurotiomycetidae</taxon>
        <taxon>Eurotiales</taxon>
        <taxon>Aspergillaceae</taxon>
        <taxon>Aspergillus</taxon>
        <taxon>Aspergillus subgen. Circumdati</taxon>
    </lineage>
</organism>
<gene>
    <name evidence="1" type="ORF">BDQ94DRAFT_58020</name>
</gene>
<proteinExistence type="predicted"/>
<accession>A0A3F3PXC4</accession>
<dbReference type="Proteomes" id="UP000253729">
    <property type="component" value="Unassembled WGS sequence"/>
</dbReference>
<evidence type="ECO:0000313" key="2">
    <source>
        <dbReference type="Proteomes" id="UP000253729"/>
    </source>
</evidence>
<protein>
    <submittedName>
        <fullName evidence="1">Uncharacterized protein</fullName>
    </submittedName>
</protein>
<dbReference type="GeneID" id="38144454"/>
<name>A0A3F3PXC4_9EURO</name>
<keyword evidence="2" id="KW-1185">Reference proteome</keyword>